<dbReference type="AlphaFoldDB" id="A0A540NGF0"/>
<evidence type="ECO:0000256" key="1">
    <source>
        <dbReference type="SAM" id="MobiDB-lite"/>
    </source>
</evidence>
<name>A0A540NGF0_MALBA</name>
<reference evidence="2 3" key="1">
    <citation type="journal article" date="2019" name="G3 (Bethesda)">
        <title>Sequencing of a Wild Apple (Malus baccata) Genome Unravels the Differences Between Cultivated and Wild Apple Species Regarding Disease Resistance and Cold Tolerance.</title>
        <authorList>
            <person name="Chen X."/>
        </authorList>
    </citation>
    <scope>NUCLEOTIDE SEQUENCE [LARGE SCALE GENOMIC DNA]</scope>
    <source>
        <strain evidence="3">cv. Shandingzi</strain>
        <tissue evidence="2">Leaves</tissue>
    </source>
</reference>
<sequence>MEDPNLLENPIYRIRTRDFLWKIYYTRTRNHLRCGISACDFNWWHLKISSTHFASTWISPVLSRFPPEISGELLGKLNLAAIAARPRCGKTNPSERPRGPLLHERPRDSSSIAGSESGKKRRSRSSHGGDRRVYTNIRAGQAEIFGKESLGTMYKVVLDDGRCRCSEIEEIVGCLLQIVVKLERKRESEREKSENCEACS</sequence>
<feature type="region of interest" description="Disordered" evidence="1">
    <location>
        <begin position="88"/>
        <end position="132"/>
    </location>
</feature>
<dbReference type="EMBL" id="VIEB01000048">
    <property type="protein sequence ID" value="TQE10117.1"/>
    <property type="molecule type" value="Genomic_DNA"/>
</dbReference>
<protein>
    <submittedName>
        <fullName evidence="2">Uncharacterized protein</fullName>
    </submittedName>
</protein>
<dbReference type="Proteomes" id="UP000315295">
    <property type="component" value="Unassembled WGS sequence"/>
</dbReference>
<keyword evidence="3" id="KW-1185">Reference proteome</keyword>
<proteinExistence type="predicted"/>
<organism evidence="2 3">
    <name type="scientific">Malus baccata</name>
    <name type="common">Siberian crab apple</name>
    <name type="synonym">Pyrus baccata</name>
    <dbReference type="NCBI Taxonomy" id="106549"/>
    <lineage>
        <taxon>Eukaryota</taxon>
        <taxon>Viridiplantae</taxon>
        <taxon>Streptophyta</taxon>
        <taxon>Embryophyta</taxon>
        <taxon>Tracheophyta</taxon>
        <taxon>Spermatophyta</taxon>
        <taxon>Magnoliopsida</taxon>
        <taxon>eudicotyledons</taxon>
        <taxon>Gunneridae</taxon>
        <taxon>Pentapetalae</taxon>
        <taxon>rosids</taxon>
        <taxon>fabids</taxon>
        <taxon>Rosales</taxon>
        <taxon>Rosaceae</taxon>
        <taxon>Amygdaloideae</taxon>
        <taxon>Maleae</taxon>
        <taxon>Malus</taxon>
    </lineage>
</organism>
<accession>A0A540NGF0</accession>
<comment type="caution">
    <text evidence="2">The sequence shown here is derived from an EMBL/GenBank/DDBJ whole genome shotgun (WGS) entry which is preliminary data.</text>
</comment>
<feature type="compositionally biased region" description="Basic and acidic residues" evidence="1">
    <location>
        <begin position="93"/>
        <end position="108"/>
    </location>
</feature>
<evidence type="ECO:0000313" key="3">
    <source>
        <dbReference type="Proteomes" id="UP000315295"/>
    </source>
</evidence>
<evidence type="ECO:0000313" key="2">
    <source>
        <dbReference type="EMBL" id="TQE10117.1"/>
    </source>
</evidence>
<gene>
    <name evidence="2" type="ORF">C1H46_004287</name>
</gene>